<dbReference type="EMBL" id="JASCTH010000029">
    <property type="protein sequence ID" value="MDI6103997.1"/>
    <property type="molecule type" value="Genomic_DNA"/>
</dbReference>
<gene>
    <name evidence="1" type="ORF">QLQ12_35945</name>
</gene>
<accession>A0ABT6WW72</accession>
<organism evidence="1 2">
    <name type="scientific">Actinoplanes sandaracinus</name>
    <dbReference type="NCBI Taxonomy" id="3045177"/>
    <lineage>
        <taxon>Bacteria</taxon>
        <taxon>Bacillati</taxon>
        <taxon>Actinomycetota</taxon>
        <taxon>Actinomycetes</taxon>
        <taxon>Micromonosporales</taxon>
        <taxon>Micromonosporaceae</taxon>
        <taxon>Actinoplanes</taxon>
    </lineage>
</organism>
<proteinExistence type="predicted"/>
<reference evidence="1 2" key="1">
    <citation type="submission" date="2023-05" db="EMBL/GenBank/DDBJ databases">
        <title>Actinoplanes sp. NEAU-A12 genome sequencing.</title>
        <authorList>
            <person name="Wang Z.-S."/>
        </authorList>
    </citation>
    <scope>NUCLEOTIDE SEQUENCE [LARGE SCALE GENOMIC DNA]</scope>
    <source>
        <strain evidence="1 2">NEAU-A12</strain>
    </source>
</reference>
<protein>
    <submittedName>
        <fullName evidence="1">Acetyltransferase</fullName>
    </submittedName>
</protein>
<evidence type="ECO:0000313" key="2">
    <source>
        <dbReference type="Proteomes" id="UP001241758"/>
    </source>
</evidence>
<sequence length="292" mass="30917">MTDLVIRPLVAGEENLFTSMPDPLPEVAKCGYADGIAGGGYRPEHTWVALHGGRVVSRAAWVLPPGAVGRPWLEWFDLNAEPEIGAELLRAAHAALGGPTLYHAALPPDWRHHPAAAPPMAAARLAGLVEQGERLRFTGTGTPKPRPADRRYDFRPAADRTEITALVNRIAAPQILTGTETARAVAGIDLATDPLAWLPGPPQTWRVALRDDEPIGLAAAAGDVCYPMIAYLGLIDPDALDALLADAVTVLLAGGAHEVVADADTYRTGVVAGLRRAGFRPVRARITFTPAG</sequence>
<dbReference type="SUPFAM" id="SSF55729">
    <property type="entry name" value="Acyl-CoA N-acyltransferases (Nat)"/>
    <property type="match status" value="1"/>
</dbReference>
<name>A0ABT6WW72_9ACTN</name>
<dbReference type="RefSeq" id="WP_282765250.1">
    <property type="nucleotide sequence ID" value="NZ_JASCTH010000029.1"/>
</dbReference>
<comment type="caution">
    <text evidence="1">The sequence shown here is derived from an EMBL/GenBank/DDBJ whole genome shotgun (WGS) entry which is preliminary data.</text>
</comment>
<dbReference type="InterPro" id="IPR016181">
    <property type="entry name" value="Acyl_CoA_acyltransferase"/>
</dbReference>
<dbReference type="Proteomes" id="UP001241758">
    <property type="component" value="Unassembled WGS sequence"/>
</dbReference>
<evidence type="ECO:0000313" key="1">
    <source>
        <dbReference type="EMBL" id="MDI6103997.1"/>
    </source>
</evidence>
<keyword evidence="2" id="KW-1185">Reference proteome</keyword>